<gene>
    <name evidence="1" type="ORF">SAMN05518846_114164</name>
</gene>
<organism evidence="1 2">
    <name type="scientific">Brevibacillus centrosporus</name>
    <dbReference type="NCBI Taxonomy" id="54910"/>
    <lineage>
        <taxon>Bacteria</taxon>
        <taxon>Bacillati</taxon>
        <taxon>Bacillota</taxon>
        <taxon>Bacilli</taxon>
        <taxon>Bacillales</taxon>
        <taxon>Paenibacillaceae</taxon>
        <taxon>Brevibacillus</taxon>
    </lineage>
</organism>
<dbReference type="RefSeq" id="WP_258957817.1">
    <property type="nucleotide sequence ID" value="NZ_FORT01000014.1"/>
</dbReference>
<name>A0A1I4A5Y8_9BACL</name>
<dbReference type="EMBL" id="FORT01000014">
    <property type="protein sequence ID" value="SFK51755.1"/>
    <property type="molecule type" value="Genomic_DNA"/>
</dbReference>
<dbReference type="AlphaFoldDB" id="A0A1I4A5Y8"/>
<reference evidence="2" key="1">
    <citation type="submission" date="2016-10" db="EMBL/GenBank/DDBJ databases">
        <authorList>
            <person name="Varghese N."/>
            <person name="Submissions S."/>
        </authorList>
    </citation>
    <scope>NUCLEOTIDE SEQUENCE [LARGE SCALE GENOMIC DNA]</scope>
    <source>
        <strain evidence="2">OK042</strain>
    </source>
</reference>
<proteinExistence type="predicted"/>
<evidence type="ECO:0000313" key="1">
    <source>
        <dbReference type="EMBL" id="SFK51755.1"/>
    </source>
</evidence>
<evidence type="ECO:0000313" key="2">
    <source>
        <dbReference type="Proteomes" id="UP000198915"/>
    </source>
</evidence>
<keyword evidence="2" id="KW-1185">Reference proteome</keyword>
<dbReference type="Proteomes" id="UP000198915">
    <property type="component" value="Unassembled WGS sequence"/>
</dbReference>
<sequence length="78" mass="8632">MRMRVMFLLLILAAGFLCGGCAPQFERPSLEDMAMIGVMGFDYTDQVDEVKVSVIDTYPLQQGKGNDAKLLDGIDSRE</sequence>
<accession>A0A1I4A5Y8</accession>
<dbReference type="STRING" id="1884381.SAMN05518846_114164"/>
<protein>
    <submittedName>
        <fullName evidence="1">Uncharacterized protein</fullName>
    </submittedName>
</protein>